<gene>
    <name evidence="12" type="ORF">NA56DRAFT_744198</name>
</gene>
<keyword evidence="5" id="KW-0336">GPI-anchor</keyword>
<evidence type="ECO:0000313" key="13">
    <source>
        <dbReference type="Proteomes" id="UP000235672"/>
    </source>
</evidence>
<evidence type="ECO:0000256" key="10">
    <source>
        <dbReference type="SAM" id="Phobius"/>
    </source>
</evidence>
<dbReference type="EMBL" id="KZ613467">
    <property type="protein sequence ID" value="PMD26900.1"/>
    <property type="molecule type" value="Genomic_DNA"/>
</dbReference>
<comment type="similarity">
    <text evidence="3">Belongs to the RBT5 family.</text>
</comment>
<evidence type="ECO:0000256" key="1">
    <source>
        <dbReference type="ARBA" id="ARBA00004589"/>
    </source>
</evidence>
<dbReference type="STRING" id="1745343.A0A2J6QKV0"/>
<keyword evidence="7" id="KW-1015">Disulfide bond</keyword>
<evidence type="ECO:0000256" key="3">
    <source>
        <dbReference type="ARBA" id="ARBA00010031"/>
    </source>
</evidence>
<keyword evidence="10" id="KW-0472">Membrane</keyword>
<evidence type="ECO:0000256" key="9">
    <source>
        <dbReference type="SAM" id="MobiDB-lite"/>
    </source>
</evidence>
<keyword evidence="5" id="KW-0325">Glycoprotein</keyword>
<accession>A0A2J6QKV0</accession>
<dbReference type="OrthoDB" id="10621215at2759"/>
<protein>
    <recommendedName>
        <fullName evidence="11">CFEM domain-containing protein</fullName>
    </recommendedName>
</protein>
<keyword evidence="10" id="KW-1133">Transmembrane helix</keyword>
<sequence>MKFCDPVIEFITNSGESVQRWIIIPNTNLLWDEYVTNCFVPITTSSGCELNDNACVCTTSSFVIQVATCLGKECPIDVHTTYVAFKSNCATYGGYSLALNMTQFLIDGGALSSYLSTAFWATYPECAITNCLTPLTAASGCEIDNNDYCTSTDIGSVYTSYSGACASNGGYPIALSESQWLFAAGARTGFGTSSGTVSASSTTMIEYTSVLASASSTLPKTTTISTNRVFSPISTTTSTTVTDAGGSSTSSTSSTLAPTATNTTTTSSSTSSGGLSNRAIAGITVGGFIVTLLALWAAWTQIQVALAQLRHAGTVTTAWEEPCHEGARIGSGAGDKTRKL</sequence>
<dbReference type="AlphaFoldDB" id="A0A2J6QKV0"/>
<reference evidence="12 13" key="1">
    <citation type="submission" date="2016-05" db="EMBL/GenBank/DDBJ databases">
        <title>A degradative enzymes factory behind the ericoid mycorrhizal symbiosis.</title>
        <authorList>
            <consortium name="DOE Joint Genome Institute"/>
            <person name="Martino E."/>
            <person name="Morin E."/>
            <person name="Grelet G."/>
            <person name="Kuo A."/>
            <person name="Kohler A."/>
            <person name="Daghino S."/>
            <person name="Barry K."/>
            <person name="Choi C."/>
            <person name="Cichocki N."/>
            <person name="Clum A."/>
            <person name="Copeland A."/>
            <person name="Hainaut M."/>
            <person name="Haridas S."/>
            <person name="Labutti K."/>
            <person name="Lindquist E."/>
            <person name="Lipzen A."/>
            <person name="Khouja H.-R."/>
            <person name="Murat C."/>
            <person name="Ohm R."/>
            <person name="Olson A."/>
            <person name="Spatafora J."/>
            <person name="Veneault-Fourrey C."/>
            <person name="Henrissat B."/>
            <person name="Grigoriev I."/>
            <person name="Martin F."/>
            <person name="Perotto S."/>
        </authorList>
    </citation>
    <scope>NUCLEOTIDE SEQUENCE [LARGE SCALE GENOMIC DNA]</scope>
    <source>
        <strain evidence="12 13">UAMH 7357</strain>
    </source>
</reference>
<keyword evidence="4" id="KW-0964">Secreted</keyword>
<evidence type="ECO:0000256" key="7">
    <source>
        <dbReference type="ARBA" id="ARBA00023157"/>
    </source>
</evidence>
<evidence type="ECO:0000256" key="4">
    <source>
        <dbReference type="ARBA" id="ARBA00022525"/>
    </source>
</evidence>
<name>A0A2J6QKV0_9HELO</name>
<evidence type="ECO:0000256" key="6">
    <source>
        <dbReference type="ARBA" id="ARBA00022729"/>
    </source>
</evidence>
<dbReference type="GO" id="GO:0005576">
    <property type="term" value="C:extracellular region"/>
    <property type="evidence" value="ECO:0007669"/>
    <property type="project" value="UniProtKB-SubCell"/>
</dbReference>
<dbReference type="Pfam" id="PF05730">
    <property type="entry name" value="CFEM"/>
    <property type="match status" value="1"/>
</dbReference>
<feature type="transmembrane region" description="Helical" evidence="10">
    <location>
        <begin position="279"/>
        <end position="299"/>
    </location>
</feature>
<feature type="region of interest" description="Disordered" evidence="9">
    <location>
        <begin position="236"/>
        <end position="274"/>
    </location>
</feature>
<keyword evidence="10" id="KW-0812">Transmembrane</keyword>
<evidence type="ECO:0000313" key="12">
    <source>
        <dbReference type="EMBL" id="PMD26900.1"/>
    </source>
</evidence>
<evidence type="ECO:0000259" key="11">
    <source>
        <dbReference type="Pfam" id="PF05730"/>
    </source>
</evidence>
<feature type="domain" description="CFEM" evidence="11">
    <location>
        <begin position="36"/>
        <end position="90"/>
    </location>
</feature>
<proteinExistence type="inferred from homology"/>
<keyword evidence="8" id="KW-0449">Lipoprotein</keyword>
<keyword evidence="13" id="KW-1185">Reference proteome</keyword>
<dbReference type="InterPro" id="IPR008427">
    <property type="entry name" value="Extracellular_membr_CFEM_dom"/>
</dbReference>
<keyword evidence="6" id="KW-0732">Signal</keyword>
<comment type="subcellular location">
    <subcellularLocation>
        <location evidence="1">Membrane</location>
        <topology evidence="1">Lipid-anchor</topology>
        <topology evidence="1">GPI-anchor</topology>
    </subcellularLocation>
    <subcellularLocation>
        <location evidence="2">Secreted</location>
    </subcellularLocation>
</comment>
<organism evidence="12 13">
    <name type="scientific">Hyaloscypha hepaticicola</name>
    <dbReference type="NCBI Taxonomy" id="2082293"/>
    <lineage>
        <taxon>Eukaryota</taxon>
        <taxon>Fungi</taxon>
        <taxon>Dikarya</taxon>
        <taxon>Ascomycota</taxon>
        <taxon>Pezizomycotina</taxon>
        <taxon>Leotiomycetes</taxon>
        <taxon>Helotiales</taxon>
        <taxon>Hyaloscyphaceae</taxon>
        <taxon>Hyaloscypha</taxon>
    </lineage>
</organism>
<evidence type="ECO:0000256" key="5">
    <source>
        <dbReference type="ARBA" id="ARBA00022622"/>
    </source>
</evidence>
<dbReference type="Proteomes" id="UP000235672">
    <property type="component" value="Unassembled WGS sequence"/>
</dbReference>
<evidence type="ECO:0000256" key="8">
    <source>
        <dbReference type="ARBA" id="ARBA00023288"/>
    </source>
</evidence>
<evidence type="ECO:0000256" key="2">
    <source>
        <dbReference type="ARBA" id="ARBA00004613"/>
    </source>
</evidence>
<dbReference type="GO" id="GO:0098552">
    <property type="term" value="C:side of membrane"/>
    <property type="evidence" value="ECO:0007669"/>
    <property type="project" value="UniProtKB-KW"/>
</dbReference>